<dbReference type="InterPro" id="IPR037523">
    <property type="entry name" value="VOC_core"/>
</dbReference>
<proteinExistence type="predicted"/>
<evidence type="ECO:0000313" key="3">
    <source>
        <dbReference type="EMBL" id="MCC2033252.1"/>
    </source>
</evidence>
<dbReference type="SUPFAM" id="SSF54593">
    <property type="entry name" value="Glyoxalase/Bleomycin resistance protein/Dihydroxybiphenyl dioxygenase"/>
    <property type="match status" value="1"/>
</dbReference>
<feature type="domain" description="VOC" evidence="2">
    <location>
        <begin position="7"/>
        <end position="125"/>
    </location>
</feature>
<accession>A0A9X1S487</accession>
<dbReference type="PANTHER" id="PTHR36113">
    <property type="entry name" value="LYASE, PUTATIVE-RELATED-RELATED"/>
    <property type="match status" value="1"/>
</dbReference>
<dbReference type="PANTHER" id="PTHR36113:SF3">
    <property type="entry name" value="SLL5075 PROTEIN"/>
    <property type="match status" value="1"/>
</dbReference>
<sequence>MTSHAHSLHHVNFPITDTEATAEWFGKVFGLTVSNPVNIPVNRTMLLTNTDRGGNFDLHFRPVEKGKEVTGLIHFAIEVEDWDAFLVHLGELGIDHVEEPNRGHDSSKTGSIIDPDGHRVEFTFHPDRDW</sequence>
<dbReference type="Proteomes" id="UP001139354">
    <property type="component" value="Unassembled WGS sequence"/>
</dbReference>
<gene>
    <name evidence="3" type="ORF">KEC57_13780</name>
</gene>
<dbReference type="CDD" id="cd06587">
    <property type="entry name" value="VOC"/>
    <property type="match status" value="1"/>
</dbReference>
<dbReference type="InterPro" id="IPR029068">
    <property type="entry name" value="Glyas_Bleomycin-R_OHBP_Dase"/>
</dbReference>
<dbReference type="Gene3D" id="3.10.180.10">
    <property type="entry name" value="2,3-Dihydroxybiphenyl 1,2-Dioxygenase, domain 1"/>
    <property type="match status" value="1"/>
</dbReference>
<feature type="region of interest" description="Disordered" evidence="1">
    <location>
        <begin position="98"/>
        <end position="118"/>
    </location>
</feature>
<reference evidence="3" key="1">
    <citation type="submission" date="2021-04" db="EMBL/GenBank/DDBJ databases">
        <title>Microbacterium tenobrionis sp. nov. and Microbacterium allomyrinae sp. nov., isolated from larvae of Tenobrio molitor and Allomyrina dichotoma, respectively.</title>
        <authorList>
            <person name="Lee S.D."/>
        </authorList>
    </citation>
    <scope>NUCLEOTIDE SEQUENCE</scope>
    <source>
        <strain evidence="3">BWT-G7</strain>
    </source>
</reference>
<organism evidence="3 4">
    <name type="scientific">Microbacterium allomyrinae</name>
    <dbReference type="NCBI Taxonomy" id="2830666"/>
    <lineage>
        <taxon>Bacteria</taxon>
        <taxon>Bacillati</taxon>
        <taxon>Actinomycetota</taxon>
        <taxon>Actinomycetes</taxon>
        <taxon>Micrococcales</taxon>
        <taxon>Microbacteriaceae</taxon>
        <taxon>Microbacterium</taxon>
    </lineage>
</organism>
<name>A0A9X1S487_9MICO</name>
<dbReference type="AlphaFoldDB" id="A0A9X1S487"/>
<comment type="caution">
    <text evidence="3">The sequence shown here is derived from an EMBL/GenBank/DDBJ whole genome shotgun (WGS) entry which is preliminary data.</text>
</comment>
<evidence type="ECO:0000259" key="2">
    <source>
        <dbReference type="PROSITE" id="PS51819"/>
    </source>
</evidence>
<feature type="compositionally biased region" description="Basic and acidic residues" evidence="1">
    <location>
        <begin position="98"/>
        <end position="107"/>
    </location>
</feature>
<evidence type="ECO:0000313" key="4">
    <source>
        <dbReference type="Proteomes" id="UP001139354"/>
    </source>
</evidence>
<dbReference type="RefSeq" id="WP_229385216.1">
    <property type="nucleotide sequence ID" value="NZ_JAGTTN010000004.1"/>
</dbReference>
<evidence type="ECO:0000256" key="1">
    <source>
        <dbReference type="SAM" id="MobiDB-lite"/>
    </source>
</evidence>
<dbReference type="InterPro" id="IPR051332">
    <property type="entry name" value="Fosfomycin_Res_Enzymes"/>
</dbReference>
<protein>
    <submittedName>
        <fullName evidence="3">VOC family protein</fullName>
    </submittedName>
</protein>
<dbReference type="Pfam" id="PF00903">
    <property type="entry name" value="Glyoxalase"/>
    <property type="match status" value="1"/>
</dbReference>
<dbReference type="EMBL" id="JAGTTN010000004">
    <property type="protein sequence ID" value="MCC2033252.1"/>
    <property type="molecule type" value="Genomic_DNA"/>
</dbReference>
<dbReference type="PROSITE" id="PS51819">
    <property type="entry name" value="VOC"/>
    <property type="match status" value="1"/>
</dbReference>
<keyword evidence="4" id="KW-1185">Reference proteome</keyword>
<dbReference type="InterPro" id="IPR004360">
    <property type="entry name" value="Glyas_Fos-R_dOase_dom"/>
</dbReference>